<sequence>MKLHDGRLPRPQRKTQTFTNPQKGYKDGKDITQNRPRTDVTLRVNARRAKTCPNRYFKANKMPKMTQATDQLWTISNTNKETLSNLMKQG</sequence>
<accession>A0A392RK11</accession>
<comment type="caution">
    <text evidence="2">The sequence shown here is derived from an EMBL/GenBank/DDBJ whole genome shotgun (WGS) entry which is preliminary data.</text>
</comment>
<name>A0A392RK11_9FABA</name>
<feature type="region of interest" description="Disordered" evidence="1">
    <location>
        <begin position="1"/>
        <end position="37"/>
    </location>
</feature>
<evidence type="ECO:0000256" key="1">
    <source>
        <dbReference type="SAM" id="MobiDB-lite"/>
    </source>
</evidence>
<dbReference type="AlphaFoldDB" id="A0A392RK11"/>
<organism evidence="2 3">
    <name type="scientific">Trifolium medium</name>
    <dbReference type="NCBI Taxonomy" id="97028"/>
    <lineage>
        <taxon>Eukaryota</taxon>
        <taxon>Viridiplantae</taxon>
        <taxon>Streptophyta</taxon>
        <taxon>Embryophyta</taxon>
        <taxon>Tracheophyta</taxon>
        <taxon>Spermatophyta</taxon>
        <taxon>Magnoliopsida</taxon>
        <taxon>eudicotyledons</taxon>
        <taxon>Gunneridae</taxon>
        <taxon>Pentapetalae</taxon>
        <taxon>rosids</taxon>
        <taxon>fabids</taxon>
        <taxon>Fabales</taxon>
        <taxon>Fabaceae</taxon>
        <taxon>Papilionoideae</taxon>
        <taxon>50 kb inversion clade</taxon>
        <taxon>NPAAA clade</taxon>
        <taxon>Hologalegina</taxon>
        <taxon>IRL clade</taxon>
        <taxon>Trifolieae</taxon>
        <taxon>Trifolium</taxon>
    </lineage>
</organism>
<proteinExistence type="predicted"/>
<dbReference type="Proteomes" id="UP000265520">
    <property type="component" value="Unassembled WGS sequence"/>
</dbReference>
<keyword evidence="3" id="KW-1185">Reference proteome</keyword>
<reference evidence="2 3" key="1">
    <citation type="journal article" date="2018" name="Front. Plant Sci.">
        <title>Red Clover (Trifolium pratense) and Zigzag Clover (T. medium) - A Picture of Genomic Similarities and Differences.</title>
        <authorList>
            <person name="Dluhosova J."/>
            <person name="Istvanek J."/>
            <person name="Nedelnik J."/>
            <person name="Repkova J."/>
        </authorList>
    </citation>
    <scope>NUCLEOTIDE SEQUENCE [LARGE SCALE GENOMIC DNA]</scope>
    <source>
        <strain evidence="3">cv. 10/8</strain>
        <tissue evidence="2">Leaf</tissue>
    </source>
</reference>
<feature type="non-terminal residue" evidence="2">
    <location>
        <position position="90"/>
    </location>
</feature>
<evidence type="ECO:0000313" key="2">
    <source>
        <dbReference type="EMBL" id="MCI36931.1"/>
    </source>
</evidence>
<evidence type="ECO:0000313" key="3">
    <source>
        <dbReference type="Proteomes" id="UP000265520"/>
    </source>
</evidence>
<protein>
    <submittedName>
        <fullName evidence="2">Uncharacterized protein</fullName>
    </submittedName>
</protein>
<dbReference type="EMBL" id="LXQA010238774">
    <property type="protein sequence ID" value="MCI36931.1"/>
    <property type="molecule type" value="Genomic_DNA"/>
</dbReference>
<feature type="compositionally biased region" description="Basic and acidic residues" evidence="1">
    <location>
        <begin position="24"/>
        <end position="37"/>
    </location>
</feature>